<organism evidence="5 6">
    <name type="scientific">Metasolibacillus meyeri</name>
    <dbReference type="NCBI Taxonomy" id="1071052"/>
    <lineage>
        <taxon>Bacteria</taxon>
        <taxon>Bacillati</taxon>
        <taxon>Bacillota</taxon>
        <taxon>Bacilli</taxon>
        <taxon>Bacillales</taxon>
        <taxon>Caryophanaceae</taxon>
        <taxon>Metasolibacillus</taxon>
    </lineage>
</organism>
<dbReference type="EMBL" id="JARSFG010000021">
    <property type="protein sequence ID" value="MEC1180136.1"/>
    <property type="molecule type" value="Genomic_DNA"/>
</dbReference>
<gene>
    <name evidence="5" type="ORF">P9B03_16660</name>
</gene>
<dbReference type="RefSeq" id="WP_326124682.1">
    <property type="nucleotide sequence ID" value="NZ_JARSFG010000021.1"/>
</dbReference>
<dbReference type="Proteomes" id="UP001344888">
    <property type="component" value="Unassembled WGS sequence"/>
</dbReference>
<dbReference type="InterPro" id="IPR002509">
    <property type="entry name" value="NODB_dom"/>
</dbReference>
<sequence>MKKWLYTSLAVLFVSMLFMNIKTEAAQDKTAIRTVVEETYLLSSDYVTPITSLPPKAIVILHNVEAGWAHIEYKGQQGYIPSTTLKSAQSTLMLASAKNPPIVRETTAAQAKHLGTLYVDSIVHAYTTNEENWYFVQYGNLTGYVIATALKAPTSQKMLVQRQDGLVVRNIASKSGENLTVIPANTKVDVYTNFQGWAYIVADQHVEGYVLAHGLKAVPVPKPGKYSQGIATKTKRIALTFDDGPHPTVTKQILATLKKYDAKATFFVTGHRVNKSPKVLKEVYEAGHEIGNHTWNHPKLTQIEVKQVNAQINDTNKIVKSIIGEEPTLFRPPYGAYNKEILSSLSVPLVMWSVDTLDWQHRTPSKTLKAVQNGSYNGSIILMHDIHQTTADALDGVLSYLSKQGYEFVTVSELIAQ</sequence>
<dbReference type="AlphaFoldDB" id="A0AAW9NXE4"/>
<dbReference type="GO" id="GO:0005975">
    <property type="term" value="P:carbohydrate metabolic process"/>
    <property type="evidence" value="ECO:0007669"/>
    <property type="project" value="InterPro"/>
</dbReference>
<dbReference type="GO" id="GO:0016020">
    <property type="term" value="C:membrane"/>
    <property type="evidence" value="ECO:0007669"/>
    <property type="project" value="TreeGrafter"/>
</dbReference>
<evidence type="ECO:0000256" key="3">
    <source>
        <dbReference type="SAM" id="SignalP"/>
    </source>
</evidence>
<keyword evidence="3" id="KW-0732">Signal</keyword>
<comment type="caution">
    <text evidence="5">The sequence shown here is derived from an EMBL/GenBank/DDBJ whole genome shotgun (WGS) entry which is preliminary data.</text>
</comment>
<evidence type="ECO:0000259" key="4">
    <source>
        <dbReference type="PROSITE" id="PS51677"/>
    </source>
</evidence>
<feature type="signal peptide" evidence="3">
    <location>
        <begin position="1"/>
        <end position="26"/>
    </location>
</feature>
<accession>A0AAW9NXE4</accession>
<dbReference type="PANTHER" id="PTHR10587">
    <property type="entry name" value="GLYCOSYL TRANSFERASE-RELATED"/>
    <property type="match status" value="1"/>
</dbReference>
<dbReference type="GO" id="GO:0046872">
    <property type="term" value="F:metal ion binding"/>
    <property type="evidence" value="ECO:0007669"/>
    <property type="project" value="UniProtKB-KW"/>
</dbReference>
<evidence type="ECO:0000313" key="6">
    <source>
        <dbReference type="Proteomes" id="UP001344888"/>
    </source>
</evidence>
<dbReference type="SUPFAM" id="SSF88713">
    <property type="entry name" value="Glycoside hydrolase/deacetylase"/>
    <property type="match status" value="1"/>
</dbReference>
<evidence type="ECO:0000256" key="1">
    <source>
        <dbReference type="ARBA" id="ARBA00022723"/>
    </source>
</evidence>
<dbReference type="GO" id="GO:0016810">
    <property type="term" value="F:hydrolase activity, acting on carbon-nitrogen (but not peptide) bonds"/>
    <property type="evidence" value="ECO:0007669"/>
    <property type="project" value="InterPro"/>
</dbReference>
<dbReference type="Gene3D" id="3.20.20.370">
    <property type="entry name" value="Glycoside hydrolase/deacetylase"/>
    <property type="match status" value="1"/>
</dbReference>
<dbReference type="PROSITE" id="PS51677">
    <property type="entry name" value="NODB"/>
    <property type="match status" value="1"/>
</dbReference>
<dbReference type="InterPro" id="IPR050248">
    <property type="entry name" value="Polysacc_deacetylase_ArnD"/>
</dbReference>
<dbReference type="CDD" id="cd10954">
    <property type="entry name" value="CE4_CtAXE_like"/>
    <property type="match status" value="1"/>
</dbReference>
<dbReference type="Gene3D" id="2.30.30.40">
    <property type="entry name" value="SH3 Domains"/>
    <property type="match status" value="1"/>
</dbReference>
<dbReference type="Pfam" id="PF01522">
    <property type="entry name" value="Polysacc_deac_1"/>
    <property type="match status" value="1"/>
</dbReference>
<protein>
    <submittedName>
        <fullName evidence="5">Polysaccharide deacetylase family protein</fullName>
    </submittedName>
</protein>
<evidence type="ECO:0000256" key="2">
    <source>
        <dbReference type="ARBA" id="ARBA00022801"/>
    </source>
</evidence>
<keyword evidence="1" id="KW-0479">Metal-binding</keyword>
<dbReference type="PANTHER" id="PTHR10587:SF133">
    <property type="entry name" value="CHITIN DEACETYLASE 1-RELATED"/>
    <property type="match status" value="1"/>
</dbReference>
<keyword evidence="2" id="KW-0378">Hydrolase</keyword>
<reference evidence="5 6" key="1">
    <citation type="submission" date="2023-03" db="EMBL/GenBank/DDBJ databases">
        <title>Bacillus Genome Sequencing.</title>
        <authorList>
            <person name="Dunlap C."/>
        </authorList>
    </citation>
    <scope>NUCLEOTIDE SEQUENCE [LARGE SCALE GENOMIC DNA]</scope>
    <source>
        <strain evidence="5 6">B-59205</strain>
    </source>
</reference>
<feature type="chain" id="PRO_5043903308" evidence="3">
    <location>
        <begin position="27"/>
        <end position="417"/>
    </location>
</feature>
<keyword evidence="6" id="KW-1185">Reference proteome</keyword>
<evidence type="ECO:0000313" key="5">
    <source>
        <dbReference type="EMBL" id="MEC1180136.1"/>
    </source>
</evidence>
<proteinExistence type="predicted"/>
<feature type="domain" description="NodB homology" evidence="4">
    <location>
        <begin position="235"/>
        <end position="409"/>
    </location>
</feature>
<dbReference type="InterPro" id="IPR011330">
    <property type="entry name" value="Glyco_hydro/deAcase_b/a-brl"/>
</dbReference>
<name>A0AAW9NXE4_9BACL</name>